<comment type="caution">
    <text evidence="2">The sequence shown here is derived from an EMBL/GenBank/DDBJ whole genome shotgun (WGS) entry which is preliminary data.</text>
</comment>
<reference evidence="2" key="1">
    <citation type="submission" date="2019-08" db="EMBL/GenBank/DDBJ databases">
        <authorList>
            <person name="Kucharzyk K."/>
            <person name="Murdoch R.W."/>
            <person name="Higgins S."/>
            <person name="Loffler F."/>
        </authorList>
    </citation>
    <scope>NUCLEOTIDE SEQUENCE</scope>
</reference>
<sequence>MNYRAGNRRLGGVRKYGNQEITRKHGEDPDRPSHRGKRIMVDAAGHRQ</sequence>
<proteinExistence type="predicted"/>
<evidence type="ECO:0000256" key="1">
    <source>
        <dbReference type="SAM" id="MobiDB-lite"/>
    </source>
</evidence>
<organism evidence="2">
    <name type="scientific">bioreactor metagenome</name>
    <dbReference type="NCBI Taxonomy" id="1076179"/>
    <lineage>
        <taxon>unclassified sequences</taxon>
        <taxon>metagenomes</taxon>
        <taxon>ecological metagenomes</taxon>
    </lineage>
</organism>
<evidence type="ECO:0000313" key="2">
    <source>
        <dbReference type="EMBL" id="MPN28471.1"/>
    </source>
</evidence>
<dbReference type="AlphaFoldDB" id="A0A645GNG5"/>
<feature type="compositionally biased region" description="Basic and acidic residues" evidence="1">
    <location>
        <begin position="21"/>
        <end position="33"/>
    </location>
</feature>
<dbReference type="EMBL" id="VSSQ01078777">
    <property type="protein sequence ID" value="MPN28471.1"/>
    <property type="molecule type" value="Genomic_DNA"/>
</dbReference>
<accession>A0A645GNG5</accession>
<protein>
    <submittedName>
        <fullName evidence="2">Uncharacterized protein</fullName>
    </submittedName>
</protein>
<gene>
    <name evidence="2" type="ORF">SDC9_175913</name>
</gene>
<feature type="region of interest" description="Disordered" evidence="1">
    <location>
        <begin position="1"/>
        <end position="48"/>
    </location>
</feature>
<name>A0A645GNG5_9ZZZZ</name>